<reference evidence="2 3" key="1">
    <citation type="journal article" date="2013" name="PLoS Genet.">
        <title>Plant-symbiotic fungi as chemical engineers: Multi-genome analysis of the Clavicipitaceae reveals dynamics of alkaloid loci.</title>
        <authorList>
            <person name="Schardl C.L."/>
            <person name="Young C.A."/>
            <person name="Hesse U."/>
            <person name="Amyotte S.G."/>
            <person name="Andreeva K."/>
            <person name="Calie P.J."/>
            <person name="Fleetwood D.J."/>
            <person name="Haws D.C."/>
            <person name="Moore N."/>
            <person name="Oeser B."/>
            <person name="Panaccione D.G."/>
            <person name="Schweri K.K."/>
            <person name="Voisey C.R."/>
            <person name="Farman M.L."/>
            <person name="Jaromczyk J.W."/>
            <person name="Roe B.A."/>
            <person name="O'Sullivan D.M."/>
            <person name="Scott B."/>
            <person name="Tudzynski P."/>
            <person name="An Z."/>
            <person name="Arnaoudova E.G."/>
            <person name="Bullock C.T."/>
            <person name="Charlton N.D."/>
            <person name="Chen L."/>
            <person name="Cox M."/>
            <person name="Dinkins R.D."/>
            <person name="Florea S."/>
            <person name="Glenn A.E."/>
            <person name="Gordon A."/>
            <person name="Gueldener U."/>
            <person name="Harris D.R."/>
            <person name="Hollin W."/>
            <person name="Jaromczyk J."/>
            <person name="Johnson R.D."/>
            <person name="Khan A.K."/>
            <person name="Leistner E."/>
            <person name="Leuchtmann A."/>
            <person name="Li C."/>
            <person name="Liu J."/>
            <person name="Liu J."/>
            <person name="Liu M."/>
            <person name="Mace W."/>
            <person name="Machado C."/>
            <person name="Nagabhyru P."/>
            <person name="Pan J."/>
            <person name="Schmid J."/>
            <person name="Sugawara K."/>
            <person name="Steiner U."/>
            <person name="Takach J.E."/>
            <person name="Tanaka E."/>
            <person name="Webb J.S."/>
            <person name="Wilson E.V."/>
            <person name="Wiseman J.L."/>
            <person name="Yoshida R."/>
            <person name="Zeng Z."/>
        </authorList>
    </citation>
    <scope>NUCLEOTIDE SEQUENCE [LARGE SCALE GENOMIC DNA]</scope>
    <source>
        <strain evidence="2 3">20.1</strain>
    </source>
</reference>
<sequence>MDRHTGTQQQAVVDLSRASHPSRPGLLLRLVSGDHYSDTSNLVILYALPVVSSGSSSSGTTGSGDRGSVGEGASDELLDFPELGAHPTSFSRRAEVHDAGDKSDFSSN</sequence>
<dbReference type="EMBL" id="CAGA01000062">
    <property type="protein sequence ID" value="CCE33599.1"/>
    <property type="molecule type" value="Genomic_DNA"/>
</dbReference>
<organism evidence="2 3">
    <name type="scientific">Claviceps purpurea (strain 20.1)</name>
    <name type="common">Ergot fungus</name>
    <name type="synonym">Sphacelia segetum</name>
    <dbReference type="NCBI Taxonomy" id="1111077"/>
    <lineage>
        <taxon>Eukaryota</taxon>
        <taxon>Fungi</taxon>
        <taxon>Dikarya</taxon>
        <taxon>Ascomycota</taxon>
        <taxon>Pezizomycotina</taxon>
        <taxon>Sordariomycetes</taxon>
        <taxon>Hypocreomycetidae</taxon>
        <taxon>Hypocreales</taxon>
        <taxon>Clavicipitaceae</taxon>
        <taxon>Claviceps</taxon>
    </lineage>
</organism>
<comment type="caution">
    <text evidence="2">The sequence shown here is derived from an EMBL/GenBank/DDBJ whole genome shotgun (WGS) entry which is preliminary data.</text>
</comment>
<feature type="compositionally biased region" description="Gly residues" evidence="1">
    <location>
        <begin position="61"/>
        <end position="70"/>
    </location>
</feature>
<keyword evidence="3" id="KW-1185">Reference proteome</keyword>
<dbReference type="Proteomes" id="UP000016801">
    <property type="component" value="Unassembled WGS sequence"/>
</dbReference>
<evidence type="ECO:0000313" key="2">
    <source>
        <dbReference type="EMBL" id="CCE33599.1"/>
    </source>
</evidence>
<feature type="region of interest" description="Disordered" evidence="1">
    <location>
        <begin position="52"/>
        <end position="108"/>
    </location>
</feature>
<evidence type="ECO:0000256" key="1">
    <source>
        <dbReference type="SAM" id="MobiDB-lite"/>
    </source>
</evidence>
<name>M1WHZ7_CLAP2</name>
<dbReference type="VEuPathDB" id="FungiDB:CPUR_07525"/>
<feature type="compositionally biased region" description="Basic and acidic residues" evidence="1">
    <location>
        <begin position="92"/>
        <end position="108"/>
    </location>
</feature>
<feature type="region of interest" description="Disordered" evidence="1">
    <location>
        <begin position="1"/>
        <end position="20"/>
    </location>
</feature>
<evidence type="ECO:0000313" key="3">
    <source>
        <dbReference type="Proteomes" id="UP000016801"/>
    </source>
</evidence>
<proteinExistence type="predicted"/>
<feature type="compositionally biased region" description="Polar residues" evidence="1">
    <location>
        <begin position="1"/>
        <end position="11"/>
    </location>
</feature>
<dbReference type="HOGENOM" id="CLU_2196679_0_0_1"/>
<dbReference type="AlphaFoldDB" id="M1WHZ7"/>
<accession>M1WHZ7</accession>
<protein>
    <submittedName>
        <fullName evidence="2">Uncharacterized protein</fullName>
    </submittedName>
</protein>
<gene>
    <name evidence="2" type="ORF">CPUR_07525</name>
</gene>